<feature type="domain" description="Sulfotransferase" evidence="4">
    <location>
        <begin position="1"/>
        <end position="238"/>
    </location>
</feature>
<dbReference type="SUPFAM" id="SSF52540">
    <property type="entry name" value="P-loop containing nucleoside triphosphate hydrolases"/>
    <property type="match status" value="1"/>
</dbReference>
<name>A0A068UHS7_COFCA</name>
<dbReference type="AlphaFoldDB" id="A0A068UHS7"/>
<proteinExistence type="inferred from homology"/>
<reference evidence="6" key="1">
    <citation type="journal article" date="2014" name="Science">
        <title>The coffee genome provides insight into the convergent evolution of caffeine biosynthesis.</title>
        <authorList>
            <person name="Denoeud F."/>
            <person name="Carretero-Paulet L."/>
            <person name="Dereeper A."/>
            <person name="Droc G."/>
            <person name="Guyot R."/>
            <person name="Pietrella M."/>
            <person name="Zheng C."/>
            <person name="Alberti A."/>
            <person name="Anthony F."/>
            <person name="Aprea G."/>
            <person name="Aury J.M."/>
            <person name="Bento P."/>
            <person name="Bernard M."/>
            <person name="Bocs S."/>
            <person name="Campa C."/>
            <person name="Cenci A."/>
            <person name="Combes M.C."/>
            <person name="Crouzillat D."/>
            <person name="Da Silva C."/>
            <person name="Daddiego L."/>
            <person name="De Bellis F."/>
            <person name="Dussert S."/>
            <person name="Garsmeur O."/>
            <person name="Gayraud T."/>
            <person name="Guignon V."/>
            <person name="Jahn K."/>
            <person name="Jamilloux V."/>
            <person name="Joet T."/>
            <person name="Labadie K."/>
            <person name="Lan T."/>
            <person name="Leclercq J."/>
            <person name="Lepelley M."/>
            <person name="Leroy T."/>
            <person name="Li L.T."/>
            <person name="Librado P."/>
            <person name="Lopez L."/>
            <person name="Munoz A."/>
            <person name="Noel B."/>
            <person name="Pallavicini A."/>
            <person name="Perrotta G."/>
            <person name="Poncet V."/>
            <person name="Pot D."/>
            <person name="Priyono X."/>
            <person name="Rigoreau M."/>
            <person name="Rouard M."/>
            <person name="Rozas J."/>
            <person name="Tranchant-Dubreuil C."/>
            <person name="VanBuren R."/>
            <person name="Zhang Q."/>
            <person name="Andrade A.C."/>
            <person name="Argout X."/>
            <person name="Bertrand B."/>
            <person name="de Kochko A."/>
            <person name="Graziosi G."/>
            <person name="Henry R.J."/>
            <person name="Jayarama X."/>
            <person name="Ming R."/>
            <person name="Nagai C."/>
            <person name="Rounsley S."/>
            <person name="Sankoff D."/>
            <person name="Giuliano G."/>
            <person name="Albert V.A."/>
            <person name="Wincker P."/>
            <person name="Lashermes P."/>
        </authorList>
    </citation>
    <scope>NUCLEOTIDE SEQUENCE [LARGE SCALE GENOMIC DNA]</scope>
    <source>
        <strain evidence="6">cv. DH200-94</strain>
    </source>
</reference>
<dbReference type="OMA" id="CIGNNFD"/>
<protein>
    <recommendedName>
        <fullName evidence="3">Sulfotransferase</fullName>
        <ecNumber evidence="3">2.8.2.-</ecNumber>
    </recommendedName>
</protein>
<evidence type="ECO:0000256" key="1">
    <source>
        <dbReference type="ARBA" id="ARBA00005771"/>
    </source>
</evidence>
<dbReference type="Gene3D" id="3.40.50.300">
    <property type="entry name" value="P-loop containing nucleotide triphosphate hydrolases"/>
    <property type="match status" value="1"/>
</dbReference>
<keyword evidence="6" id="KW-1185">Reference proteome</keyword>
<dbReference type="PANTHER" id="PTHR11783">
    <property type="entry name" value="SULFOTRANSFERASE SULT"/>
    <property type="match status" value="1"/>
</dbReference>
<dbReference type="Gramene" id="CDP07832">
    <property type="protein sequence ID" value="CDP07832"/>
    <property type="gene ID" value="GSCOC_T00025273001"/>
</dbReference>
<evidence type="ECO:0000256" key="3">
    <source>
        <dbReference type="RuleBase" id="RU361155"/>
    </source>
</evidence>
<dbReference type="PhylomeDB" id="A0A068UHS7"/>
<dbReference type="InParanoid" id="A0A068UHS7"/>
<accession>A0A068UHS7</accession>
<gene>
    <name evidence="5" type="ORF">GSCOC_T00025273001</name>
</gene>
<evidence type="ECO:0000256" key="2">
    <source>
        <dbReference type="ARBA" id="ARBA00022679"/>
    </source>
</evidence>
<evidence type="ECO:0000313" key="6">
    <source>
        <dbReference type="Proteomes" id="UP000295252"/>
    </source>
</evidence>
<dbReference type="GO" id="GO:0008146">
    <property type="term" value="F:sulfotransferase activity"/>
    <property type="evidence" value="ECO:0007669"/>
    <property type="project" value="InterPro"/>
</dbReference>
<keyword evidence="2 3" id="KW-0808">Transferase</keyword>
<comment type="similarity">
    <text evidence="1 3">Belongs to the sulfotransferase 1 family.</text>
</comment>
<dbReference type="InterPro" id="IPR027417">
    <property type="entry name" value="P-loop_NTPase"/>
</dbReference>
<dbReference type="EC" id="2.8.2.-" evidence="3"/>
<dbReference type="EMBL" id="HG739112">
    <property type="protein sequence ID" value="CDP07832.1"/>
    <property type="molecule type" value="Genomic_DNA"/>
</dbReference>
<evidence type="ECO:0000313" key="5">
    <source>
        <dbReference type="EMBL" id="CDP07832.1"/>
    </source>
</evidence>
<sequence>MPKSGTTWLKSLSFSIIYRKKNSILKGPLLTTNPHELVRFLEYDLFLECAKPDLEAFLCPRIFSTNLPCHALPKSILNTKRRTIYMRGNPLDQSAKALPIDEAFELFCKGIYPLGPFWDHAEGYWNASLNDVQKVLFLKYEDLKIDATSHVKKLAEFLGFPFSPEEDENGVVEEIVRLCSLENLRNLEGNKNGGVNTPATKFKASSFLRKGKVGDWTNFLTHSMAERYKKIMEEKLGNVAYHLNCSNG</sequence>
<dbReference type="Proteomes" id="UP000295252">
    <property type="component" value="Chromosome X"/>
</dbReference>
<dbReference type="InterPro" id="IPR000863">
    <property type="entry name" value="Sulfotransferase_dom"/>
</dbReference>
<dbReference type="Pfam" id="PF00685">
    <property type="entry name" value="Sulfotransfer_1"/>
    <property type="match status" value="1"/>
</dbReference>
<organism evidence="5 6">
    <name type="scientific">Coffea canephora</name>
    <name type="common">Robusta coffee</name>
    <dbReference type="NCBI Taxonomy" id="49390"/>
    <lineage>
        <taxon>Eukaryota</taxon>
        <taxon>Viridiplantae</taxon>
        <taxon>Streptophyta</taxon>
        <taxon>Embryophyta</taxon>
        <taxon>Tracheophyta</taxon>
        <taxon>Spermatophyta</taxon>
        <taxon>Magnoliopsida</taxon>
        <taxon>eudicotyledons</taxon>
        <taxon>Gunneridae</taxon>
        <taxon>Pentapetalae</taxon>
        <taxon>asterids</taxon>
        <taxon>lamiids</taxon>
        <taxon>Gentianales</taxon>
        <taxon>Rubiaceae</taxon>
        <taxon>Ixoroideae</taxon>
        <taxon>Gardenieae complex</taxon>
        <taxon>Bertiereae - Coffeeae clade</taxon>
        <taxon>Coffeeae</taxon>
        <taxon>Coffea</taxon>
    </lineage>
</organism>
<evidence type="ECO:0000259" key="4">
    <source>
        <dbReference type="Pfam" id="PF00685"/>
    </source>
</evidence>
<dbReference type="OrthoDB" id="205623at2759"/>